<evidence type="ECO:0000313" key="2">
    <source>
        <dbReference type="EMBL" id="MCU6700970.1"/>
    </source>
</evidence>
<protein>
    <submittedName>
        <fullName evidence="2">DUF1858 domain-containing protein</fullName>
    </submittedName>
</protein>
<dbReference type="NCBIfam" id="TIGR03980">
    <property type="entry name" value="prismane_assoc"/>
    <property type="match status" value="1"/>
</dbReference>
<dbReference type="Gene3D" id="1.10.3910.10">
    <property type="entry name" value="SP0561-like"/>
    <property type="match status" value="1"/>
</dbReference>
<reference evidence="2 3" key="1">
    <citation type="journal article" date="2021" name="ISME Commun">
        <title>Automated analysis of genomic sequences facilitates high-throughput and comprehensive description of bacteria.</title>
        <authorList>
            <person name="Hitch T.C.A."/>
        </authorList>
    </citation>
    <scope>NUCLEOTIDE SEQUENCE [LARGE SCALE GENOMIC DNA]</scope>
    <source>
        <strain evidence="2 3">Sanger_02</strain>
    </source>
</reference>
<keyword evidence="3" id="KW-1185">Reference proteome</keyword>
<dbReference type="PANTHER" id="PTHR39341:SF1">
    <property type="entry name" value="DUF1858 DOMAIN-CONTAINING PROTEIN"/>
    <property type="match status" value="1"/>
</dbReference>
<dbReference type="RefSeq" id="WP_118384562.1">
    <property type="nucleotide sequence ID" value="NZ_JAOQJV010000021.1"/>
</dbReference>
<dbReference type="SUPFAM" id="SSF140683">
    <property type="entry name" value="SP0561-like"/>
    <property type="match status" value="1"/>
</dbReference>
<organism evidence="2 3">
    <name type="scientific">Dorea ammoniilytica</name>
    <dbReference type="NCBI Taxonomy" id="2981788"/>
    <lineage>
        <taxon>Bacteria</taxon>
        <taxon>Bacillati</taxon>
        <taxon>Bacillota</taxon>
        <taxon>Clostridia</taxon>
        <taxon>Lachnospirales</taxon>
        <taxon>Lachnospiraceae</taxon>
        <taxon>Dorea</taxon>
    </lineage>
</organism>
<accession>A0ABT2S8Q0</accession>
<dbReference type="Proteomes" id="UP001207605">
    <property type="component" value="Unassembled WGS sequence"/>
</dbReference>
<dbReference type="InterPro" id="IPR023883">
    <property type="entry name" value="CHP03980_redox-disulphide"/>
</dbReference>
<dbReference type="InterPro" id="IPR015077">
    <property type="entry name" value="DUF1858"/>
</dbReference>
<evidence type="ECO:0000259" key="1">
    <source>
        <dbReference type="Pfam" id="PF08984"/>
    </source>
</evidence>
<feature type="domain" description="DUF1858" evidence="1">
    <location>
        <begin position="5"/>
        <end position="60"/>
    </location>
</feature>
<sequence length="70" mass="7430">MAQVNKETTIGELLMTSGDKIEDVARALMEIGMHCIGCPSSQGESIEEAAMVHGIDADLLTEKLNAILNA</sequence>
<dbReference type="InterPro" id="IPR038062">
    <property type="entry name" value="ScdA-like_N_sf"/>
</dbReference>
<dbReference type="PANTHER" id="PTHR39341">
    <property type="entry name" value="BSL7085 PROTEIN"/>
    <property type="match status" value="1"/>
</dbReference>
<evidence type="ECO:0000313" key="3">
    <source>
        <dbReference type="Proteomes" id="UP001207605"/>
    </source>
</evidence>
<gene>
    <name evidence="2" type="ORF">OCV65_12105</name>
</gene>
<dbReference type="Pfam" id="PF08984">
    <property type="entry name" value="DUF1858"/>
    <property type="match status" value="1"/>
</dbReference>
<proteinExistence type="predicted"/>
<dbReference type="EMBL" id="JAOQJV010000021">
    <property type="protein sequence ID" value="MCU6700970.1"/>
    <property type="molecule type" value="Genomic_DNA"/>
</dbReference>
<name>A0ABT2S8Q0_9FIRM</name>
<comment type="caution">
    <text evidence="2">The sequence shown here is derived from an EMBL/GenBank/DDBJ whole genome shotgun (WGS) entry which is preliminary data.</text>
</comment>